<dbReference type="EMBL" id="JBBWRZ010000007">
    <property type="protein sequence ID" value="KAK8232429.1"/>
    <property type="molecule type" value="Genomic_DNA"/>
</dbReference>
<proteinExistence type="predicted"/>
<evidence type="ECO:0000313" key="1">
    <source>
        <dbReference type="EMBL" id="KAK8232429.1"/>
    </source>
</evidence>
<evidence type="ECO:0000313" key="2">
    <source>
        <dbReference type="Proteomes" id="UP001492380"/>
    </source>
</evidence>
<dbReference type="Proteomes" id="UP001492380">
    <property type="component" value="Unassembled WGS sequence"/>
</dbReference>
<comment type="caution">
    <text evidence="1">The sequence shown here is derived from an EMBL/GenBank/DDBJ whole genome shotgun (WGS) entry which is preliminary data.</text>
</comment>
<protein>
    <submittedName>
        <fullName evidence="1">Uncharacterized protein</fullName>
    </submittedName>
</protein>
<keyword evidence="2" id="KW-1185">Reference proteome</keyword>
<reference evidence="1 2" key="1">
    <citation type="submission" date="2024-04" db="EMBL/GenBank/DDBJ databases">
        <title>Phyllosticta paracitricarpa is synonymous to the EU quarantine fungus P. citricarpa based on phylogenomic analyses.</title>
        <authorList>
            <consortium name="Lawrence Berkeley National Laboratory"/>
            <person name="Van Ingen-Buijs V.A."/>
            <person name="Van Westerhoven A.C."/>
            <person name="Haridas S."/>
            <person name="Skiadas P."/>
            <person name="Martin F."/>
            <person name="Groenewald J.Z."/>
            <person name="Crous P.W."/>
            <person name="Seidl M.F."/>
        </authorList>
    </citation>
    <scope>NUCLEOTIDE SEQUENCE [LARGE SCALE GENOMIC DNA]</scope>
    <source>
        <strain evidence="1 2">CBS 123374</strain>
    </source>
</reference>
<gene>
    <name evidence="1" type="ORF">HDK90DRAFT_310235</name>
</gene>
<accession>A0ABR1YKW6</accession>
<name>A0ABR1YKW6_9PEZI</name>
<organism evidence="1 2">
    <name type="scientific">Phyllosticta capitalensis</name>
    <dbReference type="NCBI Taxonomy" id="121624"/>
    <lineage>
        <taxon>Eukaryota</taxon>
        <taxon>Fungi</taxon>
        <taxon>Dikarya</taxon>
        <taxon>Ascomycota</taxon>
        <taxon>Pezizomycotina</taxon>
        <taxon>Dothideomycetes</taxon>
        <taxon>Dothideomycetes incertae sedis</taxon>
        <taxon>Botryosphaeriales</taxon>
        <taxon>Phyllostictaceae</taxon>
        <taxon>Phyllosticta</taxon>
    </lineage>
</organism>
<sequence>MHMNNGVFPFLHLQELVCRLPKKSSFLCMAWKSGSFLLNSSVHFLRSIARMVRTRHSTRRGSISVSKSLCLDGVFLILETVGAEWKWKRRQIARAQNHDVYNASQLLPVCRNNPAWDDITAARTQPVLNHLRIHILLRPTTIAPFPSLLNCEAHEQNVGHNCCLSVQRAPAKRGQAGVILRVAALGVALGFWRNSATGCLADGRGVGDRHGWSERFGFGFG</sequence>